<accession>A0A9W4IEM8</accession>
<name>A0A9W4IEM8_PENNA</name>
<dbReference type="Proteomes" id="UP001153461">
    <property type="component" value="Unassembled WGS sequence"/>
</dbReference>
<evidence type="ECO:0000313" key="1">
    <source>
        <dbReference type="EMBL" id="CAG8285511.1"/>
    </source>
</evidence>
<sequence>MYPTRMLRMQPTRAFYFPTPPTLSPSVCASSSVCPPSCSLSCCHWRCCLL</sequence>
<dbReference type="AlphaFoldDB" id="A0A9W4IEM8"/>
<comment type="caution">
    <text evidence="1">The sequence shown here is derived from an EMBL/GenBank/DDBJ whole genome shotgun (WGS) entry which is preliminary data.</text>
</comment>
<gene>
    <name evidence="1" type="ORF">PNAL_LOCUS9502</name>
</gene>
<organism evidence="1 2">
    <name type="scientific">Penicillium nalgiovense</name>
    <dbReference type="NCBI Taxonomy" id="60175"/>
    <lineage>
        <taxon>Eukaryota</taxon>
        <taxon>Fungi</taxon>
        <taxon>Dikarya</taxon>
        <taxon>Ascomycota</taxon>
        <taxon>Pezizomycotina</taxon>
        <taxon>Eurotiomycetes</taxon>
        <taxon>Eurotiomycetidae</taxon>
        <taxon>Eurotiales</taxon>
        <taxon>Aspergillaceae</taxon>
        <taxon>Penicillium</taxon>
    </lineage>
</organism>
<proteinExistence type="predicted"/>
<protein>
    <submittedName>
        <fullName evidence="1">Uncharacterized protein</fullName>
    </submittedName>
</protein>
<reference evidence="1" key="1">
    <citation type="submission" date="2021-07" db="EMBL/GenBank/DDBJ databases">
        <authorList>
            <person name="Branca A.L. A."/>
        </authorList>
    </citation>
    <scope>NUCLEOTIDE SEQUENCE</scope>
</reference>
<evidence type="ECO:0000313" key="2">
    <source>
        <dbReference type="Proteomes" id="UP001153461"/>
    </source>
</evidence>
<dbReference type="EMBL" id="CAJVNV010000621">
    <property type="protein sequence ID" value="CAG8285511.1"/>
    <property type="molecule type" value="Genomic_DNA"/>
</dbReference>